<feature type="modified residue" description="4-aspartylphosphate" evidence="12">
    <location>
        <position position="1125"/>
    </location>
</feature>
<evidence type="ECO:0000313" key="17">
    <source>
        <dbReference type="Proteomes" id="UP000223913"/>
    </source>
</evidence>
<dbReference type="CDD" id="cd16922">
    <property type="entry name" value="HATPase_EvgS-ArcB-TorS-like"/>
    <property type="match status" value="1"/>
</dbReference>
<dbReference type="Pfam" id="PF00512">
    <property type="entry name" value="HisKA"/>
    <property type="match status" value="1"/>
</dbReference>
<evidence type="ECO:0000256" key="6">
    <source>
        <dbReference type="ARBA" id="ARBA00022777"/>
    </source>
</evidence>
<dbReference type="SUPFAM" id="SSF52172">
    <property type="entry name" value="CheY-like"/>
    <property type="match status" value="1"/>
</dbReference>
<keyword evidence="6" id="KW-0418">Kinase</keyword>
<evidence type="ECO:0000256" key="11">
    <source>
        <dbReference type="ARBA" id="ARBA00023163"/>
    </source>
</evidence>
<comment type="catalytic activity">
    <reaction evidence="1">
        <text>ATP + protein L-histidine = ADP + protein N-phospho-L-histidine.</text>
        <dbReference type="EC" id="2.7.13.3"/>
    </reaction>
</comment>
<name>A0A2D0NBR6_FLAN2</name>
<dbReference type="Gene3D" id="3.40.50.2300">
    <property type="match status" value="1"/>
</dbReference>
<sequence>MLSLLLVPEFLSGQSMTLSRQYVFKKIGDDFTFTFLEDHHGFIWIGGSNSLLRYDGYQITKYDMVDDTGSIINPGWVPALLEDHQQRLWVGTFNGLYRYDRSSDRFVQYFHEQQKATKFRAGSIHSLYQDRKHRIWIGDEEHLYVLENPDDGMIRFIDDIDVGPRYQALTGITAIAEGPDGEIYAASNKGLWEVQSGRPSFCRLPTNHLSDPDKFSILDLAVGQNNNLWLATSEGIWIFNTDRKTFTSFQLPVLIDPVITTLFIDKDQSLWFGTASNGLFHFKEGVFTNFPHDPDNNHTVMSNNIHAVMVDRFQNIWAGTMFGLSRANLKAQKFPFYQIDPGPNNYDNYVYRLMQDDSGGFWFRLLRLGLGYSPGLEGACEILLNPERTSAIEEIKDFTQDVDGNVWVITLTHGLFKFSPVSRTLQPIDLGETIKQAVPLRIISDQIDPRLLWISTGQGLCRVNRLTQTAKWFSFEEDLGTQGSRIGQIEQAGNGDIWMSILYQKGSRLAYFDPVKEKFIAEFDNPAHPSSVTGFRGNRLKKINDRELWVSCAKGTIIINTENKTFKHVPSDFPIKNIYSIIPDLRGDLWFTGDENKICKYDGTIWECYSGQKDIQSFTDGGTLSKEGRITFGGTNGIYSFFPEEITFEKDSLRPKVVLTNFNVLNEKRHLKTAYELVKNIELPYEENALSFEFTSLHYRRTEEINYRYRLLGYQNYWVTVDGDERTAPFTNLDPGNYTFEVEAETADSLVSNQEERLLINLRIAPPWYRTGWAYATYIGLLVFLLYTFRNYDLRRQIARSEARQLKELDSFKSRFYTNITHEFRTPITLIEGMANQILRQPDHKLEEGITLIKQNNQRLSQLVEQLLDLSKLESGTLQLYPVQADVITYLHKISQPFRFYAEEKGIDLIFRSRPEQLQMDYDPDKLMDVVSNLLGNAIKFTPEGGSVYFSLNTVFKDRGEHLLISIRDTGIGIEQKNLPFVFDRFYQVDTSSTRKGEGAGIGLALTRELVRLMHGEITVESEINRGTLFKVVLPIIREAPLGNSGTANITRPDLPSGANVQPVMPESQSGPVDKPSLLIVEDTPDVIYYLTQLLADQYQILTAVNGQEGIDLAITSVPDIIISDVMMPEKDGFELCATLKEDPRTSHIPIILLTARADAEARITGLQRGADAYLAKPFIKAELMTRLQKLIELRARLQARYAATGTETPLPEPEFEIEDEFIQKVRSKVEARLDDDSLTIAQLAEQLEMNRVQLFRKIKALTGQSPSRLVRSIRLGHAQRMLLETQLTVAEIAYKVGFSDPAFFSRTFREAYGQSPSEFRQG</sequence>
<feature type="domain" description="HTH araC/xylS-type" evidence="13">
    <location>
        <begin position="1224"/>
        <end position="1323"/>
    </location>
</feature>
<dbReference type="InterPro" id="IPR005467">
    <property type="entry name" value="His_kinase_dom"/>
</dbReference>
<dbReference type="GO" id="GO:0005524">
    <property type="term" value="F:ATP binding"/>
    <property type="evidence" value="ECO:0007669"/>
    <property type="project" value="UniProtKB-KW"/>
</dbReference>
<dbReference type="Proteomes" id="UP000223913">
    <property type="component" value="Unassembled WGS sequence"/>
</dbReference>
<evidence type="ECO:0000256" key="3">
    <source>
        <dbReference type="ARBA" id="ARBA00022553"/>
    </source>
</evidence>
<keyword evidence="4" id="KW-0808">Transferase</keyword>
<dbReference type="PANTHER" id="PTHR43547:SF2">
    <property type="entry name" value="HYBRID SIGNAL TRANSDUCTION HISTIDINE KINASE C"/>
    <property type="match status" value="1"/>
</dbReference>
<dbReference type="InterPro" id="IPR018062">
    <property type="entry name" value="HTH_AraC-typ_CS"/>
</dbReference>
<dbReference type="SMART" id="SM00388">
    <property type="entry name" value="HisKA"/>
    <property type="match status" value="1"/>
</dbReference>
<evidence type="ECO:0000313" key="16">
    <source>
        <dbReference type="EMBL" id="PHN05951.1"/>
    </source>
</evidence>
<keyword evidence="10" id="KW-0238">DNA-binding</keyword>
<evidence type="ECO:0000259" key="14">
    <source>
        <dbReference type="PROSITE" id="PS50109"/>
    </source>
</evidence>
<keyword evidence="5" id="KW-0547">Nucleotide-binding</keyword>
<dbReference type="InterPro" id="IPR036890">
    <property type="entry name" value="HATPase_C_sf"/>
</dbReference>
<dbReference type="EC" id="2.7.13.3" evidence="2"/>
<dbReference type="InterPro" id="IPR003594">
    <property type="entry name" value="HATPase_dom"/>
</dbReference>
<evidence type="ECO:0000256" key="4">
    <source>
        <dbReference type="ARBA" id="ARBA00022679"/>
    </source>
</evidence>
<dbReference type="PROSITE" id="PS00041">
    <property type="entry name" value="HTH_ARAC_FAMILY_1"/>
    <property type="match status" value="1"/>
</dbReference>
<proteinExistence type="predicted"/>
<dbReference type="Gene3D" id="2.130.10.10">
    <property type="entry name" value="YVTN repeat-like/Quinoprotein amine dehydrogenase"/>
    <property type="match status" value="3"/>
</dbReference>
<dbReference type="GO" id="GO:0000155">
    <property type="term" value="F:phosphorelay sensor kinase activity"/>
    <property type="evidence" value="ECO:0007669"/>
    <property type="project" value="InterPro"/>
</dbReference>
<dbReference type="InterPro" id="IPR004358">
    <property type="entry name" value="Sig_transdc_His_kin-like_C"/>
</dbReference>
<dbReference type="Pfam" id="PF07495">
    <property type="entry name" value="Y_Y_Y"/>
    <property type="match status" value="1"/>
</dbReference>
<organism evidence="16 17">
    <name type="scientific">Flavilitoribacter nigricans (strain ATCC 23147 / DSM 23189 / NBRC 102662 / NCIMB 1420 / SS-2)</name>
    <name type="common">Lewinella nigricans</name>
    <dbReference type="NCBI Taxonomy" id="1122177"/>
    <lineage>
        <taxon>Bacteria</taxon>
        <taxon>Pseudomonadati</taxon>
        <taxon>Bacteroidota</taxon>
        <taxon>Saprospiria</taxon>
        <taxon>Saprospirales</taxon>
        <taxon>Lewinellaceae</taxon>
        <taxon>Flavilitoribacter</taxon>
    </lineage>
</organism>
<dbReference type="CDD" id="cd00082">
    <property type="entry name" value="HisKA"/>
    <property type="match status" value="1"/>
</dbReference>
<dbReference type="SUPFAM" id="SSF47384">
    <property type="entry name" value="Homodimeric domain of signal transducing histidine kinase"/>
    <property type="match status" value="1"/>
</dbReference>
<dbReference type="InterPro" id="IPR013783">
    <property type="entry name" value="Ig-like_fold"/>
</dbReference>
<dbReference type="InterPro" id="IPR003661">
    <property type="entry name" value="HisK_dim/P_dom"/>
</dbReference>
<keyword evidence="17" id="KW-1185">Reference proteome</keyword>
<dbReference type="Gene3D" id="3.30.565.10">
    <property type="entry name" value="Histidine kinase-like ATPase, C-terminal domain"/>
    <property type="match status" value="1"/>
</dbReference>
<evidence type="ECO:0000256" key="1">
    <source>
        <dbReference type="ARBA" id="ARBA00000085"/>
    </source>
</evidence>
<dbReference type="SUPFAM" id="SSF55874">
    <property type="entry name" value="ATPase domain of HSP90 chaperone/DNA topoisomerase II/histidine kinase"/>
    <property type="match status" value="1"/>
</dbReference>
<comment type="caution">
    <text evidence="16">The sequence shown here is derived from an EMBL/GenBank/DDBJ whole genome shotgun (WGS) entry which is preliminary data.</text>
</comment>
<dbReference type="PANTHER" id="PTHR43547">
    <property type="entry name" value="TWO-COMPONENT HISTIDINE KINASE"/>
    <property type="match status" value="1"/>
</dbReference>
<dbReference type="Pfam" id="PF02518">
    <property type="entry name" value="HATPase_c"/>
    <property type="match status" value="1"/>
</dbReference>
<dbReference type="Gene3D" id="2.60.40.10">
    <property type="entry name" value="Immunoglobulins"/>
    <property type="match status" value="1"/>
</dbReference>
<dbReference type="GO" id="GO:0043565">
    <property type="term" value="F:sequence-specific DNA binding"/>
    <property type="evidence" value="ECO:0007669"/>
    <property type="project" value="InterPro"/>
</dbReference>
<dbReference type="InterPro" id="IPR001789">
    <property type="entry name" value="Sig_transdc_resp-reg_receiver"/>
</dbReference>
<dbReference type="Pfam" id="PF07494">
    <property type="entry name" value="Reg_prop"/>
    <property type="match status" value="1"/>
</dbReference>
<dbReference type="InterPro" id="IPR015943">
    <property type="entry name" value="WD40/YVTN_repeat-like_dom_sf"/>
</dbReference>
<feature type="domain" description="Histidine kinase" evidence="14">
    <location>
        <begin position="819"/>
        <end position="1038"/>
    </location>
</feature>
<evidence type="ECO:0000256" key="7">
    <source>
        <dbReference type="ARBA" id="ARBA00022840"/>
    </source>
</evidence>
<reference evidence="16 17" key="1">
    <citation type="submission" date="2017-10" db="EMBL/GenBank/DDBJ databases">
        <title>The draft genome sequence of Lewinella nigricans NBRC 102662.</title>
        <authorList>
            <person name="Wang K."/>
        </authorList>
    </citation>
    <scope>NUCLEOTIDE SEQUENCE [LARGE SCALE GENOMIC DNA]</scope>
    <source>
        <strain evidence="16 17">NBRC 102662</strain>
    </source>
</reference>
<keyword evidence="11" id="KW-0804">Transcription</keyword>
<dbReference type="PROSITE" id="PS01124">
    <property type="entry name" value="HTH_ARAC_FAMILY_2"/>
    <property type="match status" value="1"/>
</dbReference>
<evidence type="ECO:0000256" key="2">
    <source>
        <dbReference type="ARBA" id="ARBA00012438"/>
    </source>
</evidence>
<dbReference type="SUPFAM" id="SSF46689">
    <property type="entry name" value="Homeodomain-like"/>
    <property type="match status" value="1"/>
</dbReference>
<evidence type="ECO:0000256" key="9">
    <source>
        <dbReference type="ARBA" id="ARBA00023015"/>
    </source>
</evidence>
<evidence type="ECO:0000256" key="8">
    <source>
        <dbReference type="ARBA" id="ARBA00023012"/>
    </source>
</evidence>
<dbReference type="InterPro" id="IPR011110">
    <property type="entry name" value="Reg_prop"/>
</dbReference>
<evidence type="ECO:0000259" key="13">
    <source>
        <dbReference type="PROSITE" id="PS01124"/>
    </source>
</evidence>
<dbReference type="PRINTS" id="PR00344">
    <property type="entry name" value="BCTRLSENSOR"/>
</dbReference>
<dbReference type="PROSITE" id="PS50109">
    <property type="entry name" value="HIS_KIN"/>
    <property type="match status" value="1"/>
</dbReference>
<feature type="domain" description="Response regulatory" evidence="15">
    <location>
        <begin position="1077"/>
        <end position="1192"/>
    </location>
</feature>
<dbReference type="InterPro" id="IPR036097">
    <property type="entry name" value="HisK_dim/P_sf"/>
</dbReference>
<dbReference type="InterPro" id="IPR011006">
    <property type="entry name" value="CheY-like_superfamily"/>
</dbReference>
<dbReference type="SUPFAM" id="SSF63829">
    <property type="entry name" value="Calcium-dependent phosphotriesterase"/>
    <property type="match status" value="3"/>
</dbReference>
<dbReference type="FunFam" id="3.30.565.10:FF:000037">
    <property type="entry name" value="Hybrid sensor histidine kinase/response regulator"/>
    <property type="match status" value="1"/>
</dbReference>
<dbReference type="EMBL" id="PDUD01000019">
    <property type="protein sequence ID" value="PHN05951.1"/>
    <property type="molecule type" value="Genomic_DNA"/>
</dbReference>
<evidence type="ECO:0000256" key="12">
    <source>
        <dbReference type="PROSITE-ProRule" id="PRU00169"/>
    </source>
</evidence>
<dbReference type="InterPro" id="IPR009057">
    <property type="entry name" value="Homeodomain-like_sf"/>
</dbReference>
<evidence type="ECO:0000256" key="5">
    <source>
        <dbReference type="ARBA" id="ARBA00022741"/>
    </source>
</evidence>
<keyword evidence="7" id="KW-0067">ATP-binding</keyword>
<dbReference type="SMART" id="SM00342">
    <property type="entry name" value="HTH_ARAC"/>
    <property type="match status" value="1"/>
</dbReference>
<accession>A0A2D0NBR6</accession>
<protein>
    <recommendedName>
        <fullName evidence="2">histidine kinase</fullName>
        <ecNumber evidence="2">2.7.13.3</ecNumber>
    </recommendedName>
</protein>
<keyword evidence="9" id="KW-0805">Transcription regulation</keyword>
<evidence type="ECO:0000256" key="10">
    <source>
        <dbReference type="ARBA" id="ARBA00023125"/>
    </source>
</evidence>
<dbReference type="PROSITE" id="PS50110">
    <property type="entry name" value="RESPONSE_REGULATORY"/>
    <property type="match status" value="1"/>
</dbReference>
<dbReference type="SMART" id="SM00387">
    <property type="entry name" value="HATPase_c"/>
    <property type="match status" value="1"/>
</dbReference>
<dbReference type="SMART" id="SM00448">
    <property type="entry name" value="REC"/>
    <property type="match status" value="1"/>
</dbReference>
<dbReference type="InterPro" id="IPR011123">
    <property type="entry name" value="Y_Y_Y"/>
</dbReference>
<dbReference type="Gene3D" id="1.10.10.60">
    <property type="entry name" value="Homeodomain-like"/>
    <property type="match status" value="1"/>
</dbReference>
<dbReference type="InterPro" id="IPR018060">
    <property type="entry name" value="HTH_AraC"/>
</dbReference>
<dbReference type="Gene3D" id="1.10.287.130">
    <property type="match status" value="1"/>
</dbReference>
<keyword evidence="3 12" id="KW-0597">Phosphoprotein</keyword>
<keyword evidence="8" id="KW-0902">Two-component regulatory system</keyword>
<dbReference type="GO" id="GO:0003700">
    <property type="term" value="F:DNA-binding transcription factor activity"/>
    <property type="evidence" value="ECO:0007669"/>
    <property type="project" value="InterPro"/>
</dbReference>
<dbReference type="Pfam" id="PF12833">
    <property type="entry name" value="HTH_18"/>
    <property type="match status" value="1"/>
</dbReference>
<dbReference type="Pfam" id="PF00072">
    <property type="entry name" value="Response_reg"/>
    <property type="match status" value="1"/>
</dbReference>
<gene>
    <name evidence="16" type="ORF">CRP01_13305</name>
</gene>
<evidence type="ECO:0000259" key="15">
    <source>
        <dbReference type="PROSITE" id="PS50110"/>
    </source>
</evidence>